<dbReference type="Pfam" id="PF12007">
    <property type="entry name" value="DUF3501"/>
    <property type="match status" value="1"/>
</dbReference>
<reference evidence="2" key="3">
    <citation type="submission" date="2020-03" db="EMBL/GenBank/DDBJ databases">
        <title>Sequencing and Assembly of Multiple Reported Metal-Biooxidizing Members of the Extremely Thermoacidophilic Archaeal Family Sulfolobaceae.</title>
        <authorList>
            <person name="Counts J.A."/>
            <person name="Kelly R.M."/>
        </authorList>
    </citation>
    <scope>NUCLEOTIDE SEQUENCE [LARGE SCALE GENOMIC DNA]</scope>
    <source>
        <strain evidence="2">HO1-1</strain>
    </source>
</reference>
<dbReference type="GeneID" id="36834743"/>
<reference evidence="1 2" key="1">
    <citation type="submission" date="2018-05" db="EMBL/GenBank/DDBJ databases">
        <title>Complete Genome Sequences of Extremely Thermoacidophilic, Metal-Mobilizing Type-Strain Members of the Archaeal Family Sulfolobaceae: Acidianus brierleyi DSM-1651T, Acidianus sulfidivorans DSM-18786T, Metallosphaera hakonensis DSM-7519T, and Metallosphaera prunae DSM-10039T.</title>
        <authorList>
            <person name="Counts J.A."/>
            <person name="Kelly R.M."/>
        </authorList>
    </citation>
    <scope>NUCLEOTIDE SEQUENCE [LARGE SCALE GENOMIC DNA]</scope>
    <source>
        <strain evidence="1 2">HO1-1</strain>
    </source>
</reference>
<dbReference type="KEGG" id="mhk:DFR87_05335"/>
<evidence type="ECO:0000313" key="1">
    <source>
        <dbReference type="EMBL" id="AWR99220.1"/>
    </source>
</evidence>
<dbReference type="Proteomes" id="UP000247586">
    <property type="component" value="Chromosome"/>
</dbReference>
<dbReference type="RefSeq" id="WP_110369065.1">
    <property type="nucleotide sequence ID" value="NZ_BBBA01000004.1"/>
</dbReference>
<dbReference type="OrthoDB" id="42145at2157"/>
<dbReference type="InterPro" id="IPR021890">
    <property type="entry name" value="DUF3501"/>
</dbReference>
<evidence type="ECO:0000313" key="2">
    <source>
        <dbReference type="Proteomes" id="UP000247586"/>
    </source>
</evidence>
<sequence length="185" mass="21973">MIQVNEILPWKEYEKIRLERVRRSAQLKRGRRIELGDRLSILFENKDTVLQQIQEMVYLDRLSRPEDIKREIEIYSSILPCNGKIKASLYIYAENEEDLRKVFRTLPKIYDSIFLKIGDKLIKGEPEAGREQGDEFSTVQFLTFDLENSRDTNMEVLVVHENYRIRAKVDENLAKQLIEEAYQEC</sequence>
<dbReference type="EMBL" id="CP029287">
    <property type="protein sequence ID" value="AWR99220.1"/>
    <property type="molecule type" value="Genomic_DNA"/>
</dbReference>
<proteinExistence type="predicted"/>
<organism evidence="1 2">
    <name type="scientific">Metallosphaera hakonensis JCM 8857 = DSM 7519</name>
    <dbReference type="NCBI Taxonomy" id="1293036"/>
    <lineage>
        <taxon>Archaea</taxon>
        <taxon>Thermoproteota</taxon>
        <taxon>Thermoprotei</taxon>
        <taxon>Sulfolobales</taxon>
        <taxon>Sulfolobaceae</taxon>
        <taxon>Metallosphaera</taxon>
    </lineage>
</organism>
<reference evidence="2" key="2">
    <citation type="submission" date="2020-03" db="EMBL/GenBank/DDBJ databases">
        <title>Complete Genome Sequences of Extremely Thermoacidophilic, Metal-Mobilizing Type-Strain Members of the Archaeal Family Sulfolobaceae: Acidianus brierleyi DSM-1651T, Acidianus sulfidivorans DSM-18786T, Metallosphaera hakonensis DSM-7519T, and Metallosphaera prunae DSM-10039T.</title>
        <authorList>
            <person name="Counts J.A."/>
            <person name="Kelly R.M."/>
        </authorList>
    </citation>
    <scope>NUCLEOTIDE SEQUENCE [LARGE SCALE GENOMIC DNA]</scope>
    <source>
        <strain evidence="2">HO1-1</strain>
    </source>
</reference>
<accession>A0A2U9IT35</accession>
<name>A0A2U9IT35_9CREN</name>
<protein>
    <submittedName>
        <fullName evidence="1">DUF3501 domain-containing protein</fullName>
    </submittedName>
</protein>
<keyword evidence="2" id="KW-1185">Reference proteome</keyword>
<dbReference type="STRING" id="1293036.GCA_001315825_01100"/>
<dbReference type="AlphaFoldDB" id="A0A2U9IT35"/>
<gene>
    <name evidence="1" type="ORF">DFR87_05335</name>
</gene>